<dbReference type="RefSeq" id="XP_016531919.1">
    <property type="nucleotide sequence ID" value="XM_016676433.1"/>
</dbReference>
<name>A0A087Y594_POEFO</name>
<dbReference type="GeneTree" id="ENSGT00920000149270"/>
<feature type="transmembrane region" description="Helical" evidence="8">
    <location>
        <begin position="85"/>
        <end position="107"/>
    </location>
</feature>
<feature type="transmembrane region" description="Helical" evidence="8">
    <location>
        <begin position="159"/>
        <end position="179"/>
    </location>
</feature>
<dbReference type="eggNOG" id="ENOG502QW3M">
    <property type="taxonomic scope" value="Eukaryota"/>
</dbReference>
<evidence type="ECO:0000313" key="10">
    <source>
        <dbReference type="Proteomes" id="UP000028760"/>
    </source>
</evidence>
<dbReference type="PRINTS" id="PR01077">
    <property type="entry name" value="CLAUDIN"/>
</dbReference>
<protein>
    <recommendedName>
        <fullName evidence="8">Claudin</fullName>
    </recommendedName>
</protein>
<dbReference type="PANTHER" id="PTHR12002">
    <property type="entry name" value="CLAUDIN"/>
    <property type="match status" value="1"/>
</dbReference>
<evidence type="ECO:0000256" key="1">
    <source>
        <dbReference type="ARBA" id="ARBA00008295"/>
    </source>
</evidence>
<dbReference type="Ensembl" id="ENSPFOT00000013215.1">
    <property type="protein sequence ID" value="ENSPFOP00000013197.1"/>
    <property type="gene ID" value="ENSPFOG00000013203.1"/>
</dbReference>
<dbReference type="InterPro" id="IPR004031">
    <property type="entry name" value="PMP22/EMP/MP20/Claudin"/>
</dbReference>
<evidence type="ECO:0000256" key="3">
    <source>
        <dbReference type="ARBA" id="ARBA00022475"/>
    </source>
</evidence>
<evidence type="ECO:0000256" key="2">
    <source>
        <dbReference type="ARBA" id="ARBA00022427"/>
    </source>
</evidence>
<keyword evidence="5 8" id="KW-0965">Cell junction</keyword>
<reference evidence="10" key="1">
    <citation type="submission" date="2013-10" db="EMBL/GenBank/DDBJ databases">
        <authorList>
            <person name="Schartl M."/>
            <person name="Warren W."/>
        </authorList>
    </citation>
    <scope>NUCLEOTIDE SEQUENCE [LARGE SCALE GENOMIC DNA]</scope>
    <source>
        <strain evidence="10">female</strain>
    </source>
</reference>
<dbReference type="EMBL" id="AYCK01009191">
    <property type="status" value="NOT_ANNOTATED_CDS"/>
    <property type="molecule type" value="Genomic_DNA"/>
</dbReference>
<keyword evidence="10" id="KW-1185">Reference proteome</keyword>
<comment type="similarity">
    <text evidence="1 8">Belongs to the claudin family.</text>
</comment>
<accession>A0A087Y594</accession>
<keyword evidence="6 8" id="KW-1133">Transmembrane helix</keyword>
<sequence length="197" mass="21716">MADESWRRMASKAIQMVFVVLNAIGLIGVIICCALPEWLVRHNDDDSETHQGLWKECVKHRTGLQECRTHDDSRLSNEIHAFRNFTIISCMLGILSLLFLIFGSDFTPCVQNQDTKPKMILAAGVGLILAGLLVIIPVSCFSNNFRNAPKTVKLGMCTYIGFITGLMLMLIGGLLCYLIRSGSRSSGGAAIFFSNRA</sequence>
<reference evidence="9" key="3">
    <citation type="submission" date="2025-09" db="UniProtKB">
        <authorList>
            <consortium name="Ensembl"/>
        </authorList>
    </citation>
    <scope>IDENTIFICATION</scope>
</reference>
<dbReference type="InterPro" id="IPR006187">
    <property type="entry name" value="Claudin"/>
</dbReference>
<dbReference type="GO" id="GO:0005198">
    <property type="term" value="F:structural molecule activity"/>
    <property type="evidence" value="ECO:0007669"/>
    <property type="project" value="InterPro"/>
</dbReference>
<evidence type="ECO:0000256" key="7">
    <source>
        <dbReference type="ARBA" id="ARBA00023136"/>
    </source>
</evidence>
<keyword evidence="3 8" id="KW-1003">Cell membrane</keyword>
<evidence type="ECO:0000256" key="5">
    <source>
        <dbReference type="ARBA" id="ARBA00022949"/>
    </source>
</evidence>
<comment type="function">
    <text evidence="8">Claudins function as major constituents of the tight junction complexes that regulate the permeability of epithelia.</text>
</comment>
<dbReference type="GeneID" id="103144961"/>
<feature type="transmembrane region" description="Helical" evidence="8">
    <location>
        <begin position="119"/>
        <end position="139"/>
    </location>
</feature>
<dbReference type="GO" id="GO:0005886">
    <property type="term" value="C:plasma membrane"/>
    <property type="evidence" value="ECO:0007669"/>
    <property type="project" value="UniProtKB-SubCell"/>
</dbReference>
<evidence type="ECO:0000256" key="8">
    <source>
        <dbReference type="RuleBase" id="RU060637"/>
    </source>
</evidence>
<dbReference type="Gene3D" id="1.20.140.150">
    <property type="match status" value="1"/>
</dbReference>
<evidence type="ECO:0000256" key="6">
    <source>
        <dbReference type="ARBA" id="ARBA00022989"/>
    </source>
</evidence>
<dbReference type="AlphaFoldDB" id="A0A087Y594"/>
<organism evidence="9 10">
    <name type="scientific">Poecilia formosa</name>
    <name type="common">Amazon molly</name>
    <name type="synonym">Limia formosa</name>
    <dbReference type="NCBI Taxonomy" id="48698"/>
    <lineage>
        <taxon>Eukaryota</taxon>
        <taxon>Metazoa</taxon>
        <taxon>Chordata</taxon>
        <taxon>Craniata</taxon>
        <taxon>Vertebrata</taxon>
        <taxon>Euteleostomi</taxon>
        <taxon>Actinopterygii</taxon>
        <taxon>Neopterygii</taxon>
        <taxon>Teleostei</taxon>
        <taxon>Neoteleostei</taxon>
        <taxon>Acanthomorphata</taxon>
        <taxon>Ovalentaria</taxon>
        <taxon>Atherinomorphae</taxon>
        <taxon>Cyprinodontiformes</taxon>
        <taxon>Poeciliidae</taxon>
        <taxon>Poeciliinae</taxon>
        <taxon>Poecilia</taxon>
    </lineage>
</organism>
<comment type="subcellular location">
    <subcellularLocation>
        <location evidence="8">Cell junction</location>
        <location evidence="8">Tight junction</location>
    </subcellularLocation>
    <subcellularLocation>
        <location evidence="8">Cell membrane</location>
        <topology evidence="8">Multi-pass membrane protein</topology>
    </subcellularLocation>
</comment>
<keyword evidence="7 8" id="KW-0472">Membrane</keyword>
<evidence type="ECO:0000256" key="4">
    <source>
        <dbReference type="ARBA" id="ARBA00022692"/>
    </source>
</evidence>
<proteinExistence type="inferred from homology"/>
<dbReference type="Pfam" id="PF00822">
    <property type="entry name" value="PMP22_Claudin"/>
    <property type="match status" value="1"/>
</dbReference>
<dbReference type="PROSITE" id="PS01346">
    <property type="entry name" value="CLAUDIN"/>
    <property type="match status" value="1"/>
</dbReference>
<dbReference type="STRING" id="48698.ENSPFOP00000013197"/>
<dbReference type="InterPro" id="IPR017974">
    <property type="entry name" value="Claudin_CS"/>
</dbReference>
<feature type="transmembrane region" description="Helical" evidence="8">
    <location>
        <begin position="16"/>
        <end position="39"/>
    </location>
</feature>
<keyword evidence="4 8" id="KW-0812">Transmembrane</keyword>
<keyword evidence="2 8" id="KW-0796">Tight junction</keyword>
<dbReference type="Proteomes" id="UP000028760">
    <property type="component" value="Unassembled WGS sequence"/>
</dbReference>
<reference evidence="9" key="2">
    <citation type="submission" date="2025-08" db="UniProtKB">
        <authorList>
            <consortium name="Ensembl"/>
        </authorList>
    </citation>
    <scope>IDENTIFICATION</scope>
</reference>
<evidence type="ECO:0000313" key="9">
    <source>
        <dbReference type="Ensembl" id="ENSPFOP00000013197.1"/>
    </source>
</evidence>
<dbReference type="GO" id="GO:0005923">
    <property type="term" value="C:bicellular tight junction"/>
    <property type="evidence" value="ECO:0007669"/>
    <property type="project" value="UniProtKB-SubCell"/>
</dbReference>